<feature type="transmembrane region" description="Helical" evidence="1">
    <location>
        <begin position="12"/>
        <end position="32"/>
    </location>
</feature>
<dbReference type="RefSeq" id="WP_147192476.1">
    <property type="nucleotide sequence ID" value="NZ_CP042435.1"/>
</dbReference>
<keyword evidence="1" id="KW-1133">Transmembrane helix</keyword>
<evidence type="ECO:0000313" key="2">
    <source>
        <dbReference type="EMBL" id="QEC69600.1"/>
    </source>
</evidence>
<accession>A0A5B8VDV8</accession>
<keyword evidence="1" id="KW-0472">Membrane</keyword>
<name>A0A5B8VDV8_9BACT</name>
<proteinExistence type="predicted"/>
<reference evidence="2 3" key="1">
    <citation type="journal article" date="2016" name="Int. J. Syst. Evol. Microbiol.">
        <title>Panacibacter ginsenosidivorans gen. nov., sp. nov., with ginsenoside converting activity isolated from soil of a ginseng field.</title>
        <authorList>
            <person name="Siddiqi M.Z."/>
            <person name="Muhammad Shafi S."/>
            <person name="Choi K.D."/>
            <person name="Im W.T."/>
        </authorList>
    </citation>
    <scope>NUCLEOTIDE SEQUENCE [LARGE SCALE GENOMIC DNA]</scope>
    <source>
        <strain evidence="2 3">Gsoil1550</strain>
    </source>
</reference>
<keyword evidence="1" id="KW-0812">Transmembrane</keyword>
<dbReference type="AlphaFoldDB" id="A0A5B8VDV8"/>
<organism evidence="2 3">
    <name type="scientific">Panacibacter ginsenosidivorans</name>
    <dbReference type="NCBI Taxonomy" id="1813871"/>
    <lineage>
        <taxon>Bacteria</taxon>
        <taxon>Pseudomonadati</taxon>
        <taxon>Bacteroidota</taxon>
        <taxon>Chitinophagia</taxon>
        <taxon>Chitinophagales</taxon>
        <taxon>Chitinophagaceae</taxon>
        <taxon>Panacibacter</taxon>
    </lineage>
</organism>
<dbReference type="Proteomes" id="UP000321533">
    <property type="component" value="Chromosome"/>
</dbReference>
<dbReference type="EMBL" id="CP042435">
    <property type="protein sequence ID" value="QEC69600.1"/>
    <property type="molecule type" value="Genomic_DNA"/>
</dbReference>
<protein>
    <submittedName>
        <fullName evidence="2">Uncharacterized protein</fullName>
    </submittedName>
</protein>
<feature type="transmembrane region" description="Helical" evidence="1">
    <location>
        <begin position="38"/>
        <end position="56"/>
    </location>
</feature>
<gene>
    <name evidence="2" type="ORF">FRZ67_20685</name>
</gene>
<evidence type="ECO:0000256" key="1">
    <source>
        <dbReference type="SAM" id="Phobius"/>
    </source>
</evidence>
<dbReference type="KEGG" id="pgin:FRZ67_20685"/>
<sequence length="158" mass="18291">MTYKIKLVSQTNAAILLLSSIALLMISIWIFVPDGLSPLASYSLTAIIGFLMYFLWQKFVTGRTEWTISKDQISIVWTKKFALSNVKDINLKWNDIEKISKGFDPHYYNLKIKLASGTTLRFYHDNLTTRDDFDEIIIVLNQTLNHEKRAEKKNISIN</sequence>
<keyword evidence="3" id="KW-1185">Reference proteome</keyword>
<evidence type="ECO:0000313" key="3">
    <source>
        <dbReference type="Proteomes" id="UP000321533"/>
    </source>
</evidence>